<feature type="region of interest" description="Disordered" evidence="1">
    <location>
        <begin position="1"/>
        <end position="20"/>
    </location>
</feature>
<evidence type="ECO:0000313" key="2">
    <source>
        <dbReference type="EMBL" id="UWP78659.1"/>
    </source>
</evidence>
<reference evidence="2" key="1">
    <citation type="submission" date="2021-04" db="EMBL/GenBank/DDBJ databases">
        <authorList>
            <person name="Hartkoorn R.C."/>
            <person name="Beaudoing E."/>
            <person name="Hot D."/>
        </authorList>
    </citation>
    <scope>NUCLEOTIDE SEQUENCE</scope>
    <source>
        <strain evidence="2">NRRL B-16292</strain>
    </source>
</reference>
<keyword evidence="3" id="KW-1185">Reference proteome</keyword>
<sequence length="447" mass="48658">MITGWASSESLRADGERRRAATPVKQLTTFGGSDRDAVDIIAATNAERVAELVPIRLGRMISSPFAFLRGSAAVMAADLAHGPDTGLHGHICGDAHAANFGLYASPERRLVMDVNDFDETAVGPWDWDLKRLTASLVSAGREAGLPDDECRTAARDCATAYRTAVAELAGMSLLDAYYLTTDHSTLEHFGIADLVDTFDRVRKKARKNTSRRVAEKFTQRLDHDAWRFTPDPPILVPLDSAAAFPVIESLESYAQTLDEEIRALFGRYAVVDVAHRIVGLGSVGYRSYVVLLHGNGDEALVLQVKQARPSALAPYLPAVPDLHPGERLVRGQRWMQTVSDILLGWTTIDGRPYLVRQFRDMKGSIDPTTLRAGQLDDYARVVGVVLARAHAQSIDPRVLEGYCGVGEDEFDDAFAAFATAYADRTEADHAALVAAVRSGRLPAETGV</sequence>
<proteinExistence type="predicted"/>
<accession>A0ABY5VPE9</accession>
<organism evidence="2 3">
    <name type="scientific">Dactylosporangium fulvum</name>
    <dbReference type="NCBI Taxonomy" id="53359"/>
    <lineage>
        <taxon>Bacteria</taxon>
        <taxon>Bacillati</taxon>
        <taxon>Actinomycetota</taxon>
        <taxon>Actinomycetes</taxon>
        <taxon>Micromonosporales</taxon>
        <taxon>Micromonosporaceae</taxon>
        <taxon>Dactylosporangium</taxon>
    </lineage>
</organism>
<evidence type="ECO:0000256" key="1">
    <source>
        <dbReference type="SAM" id="MobiDB-lite"/>
    </source>
</evidence>
<evidence type="ECO:0000313" key="3">
    <source>
        <dbReference type="Proteomes" id="UP001059617"/>
    </source>
</evidence>
<dbReference type="Proteomes" id="UP001059617">
    <property type="component" value="Chromosome"/>
</dbReference>
<dbReference type="PANTHER" id="PTHR39441">
    <property type="entry name" value="DUF2252 DOMAIN-CONTAINING PROTEIN"/>
    <property type="match status" value="1"/>
</dbReference>
<reference evidence="2" key="2">
    <citation type="submission" date="2022-09" db="EMBL/GenBank/DDBJ databases">
        <title>Biosynthetic gene clusters of Dactylosporangioum fulvum.</title>
        <authorList>
            <person name="Caradec T."/>
        </authorList>
    </citation>
    <scope>NUCLEOTIDE SEQUENCE</scope>
    <source>
        <strain evidence="2">NRRL B-16292</strain>
    </source>
</reference>
<name>A0ABY5VPE9_9ACTN</name>
<feature type="compositionally biased region" description="Polar residues" evidence="1">
    <location>
        <begin position="1"/>
        <end position="10"/>
    </location>
</feature>
<dbReference type="InterPro" id="IPR018721">
    <property type="entry name" value="DUF2252"/>
</dbReference>
<dbReference type="EMBL" id="CP073720">
    <property type="protein sequence ID" value="UWP78659.1"/>
    <property type="molecule type" value="Genomic_DNA"/>
</dbReference>
<dbReference type="Pfam" id="PF10009">
    <property type="entry name" value="DUF2252"/>
    <property type="match status" value="1"/>
</dbReference>
<dbReference type="PANTHER" id="PTHR39441:SF1">
    <property type="entry name" value="DUF2252 DOMAIN-CONTAINING PROTEIN"/>
    <property type="match status" value="1"/>
</dbReference>
<dbReference type="RefSeq" id="WP_259855962.1">
    <property type="nucleotide sequence ID" value="NZ_BAAAST010000041.1"/>
</dbReference>
<protein>
    <submittedName>
        <fullName evidence="2">DUF2252 domain-containing protein</fullName>
    </submittedName>
</protein>
<gene>
    <name evidence="2" type="ORF">Dfulv_26135</name>
</gene>